<evidence type="ECO:0000313" key="4">
    <source>
        <dbReference type="Proteomes" id="UP001530293"/>
    </source>
</evidence>
<comment type="caution">
    <text evidence="3">The sequence shown here is derived from an EMBL/GenBank/DDBJ whole genome shotgun (WGS) entry which is preliminary data.</text>
</comment>
<accession>A0ABD3N6W1</accession>
<sequence>MKIKAEPSYKITISRRCMLIALLALNIIVVLKIAPMYGRLLLAVLHGPPAPPFAIQHHLHDHEQKRQISIRHRTLPSTQLHSEVPFIGKDIFNQKYSSIYKGLLPSSTRESPDPSCGTSPDFFEFFRLPKTERSRFHEDKIIYDLFKNTTISNTQDADSTIISTGTYYYVELGAFDGKEESNTIFFDKCLGWEGVLIEGQYQSYQKVIANRPHAVKLSFSPTCKNANETVKFYDYPLSNNGVQGLAKSYMGKETIAIPCGPLTPVLLDIFGPHGKIAFFSLDVEGAELLVLETLDFDALFIEVIMVEIQNTHCPEANCESVHNIRRHMAMTRKYSLFADFLEASDVYIRWGTLAWSRAKEIERKRKEDMERGIREKMLLMQGTSMRRTD</sequence>
<protein>
    <recommendedName>
        <fullName evidence="2">Methyltransferase FkbM domain-containing protein</fullName>
    </recommendedName>
</protein>
<dbReference type="Pfam" id="PF05050">
    <property type="entry name" value="Methyltransf_21"/>
    <property type="match status" value="1"/>
</dbReference>
<evidence type="ECO:0000259" key="2">
    <source>
        <dbReference type="Pfam" id="PF05050"/>
    </source>
</evidence>
<dbReference type="InterPro" id="IPR006342">
    <property type="entry name" value="FkbM_mtfrase"/>
</dbReference>
<evidence type="ECO:0000256" key="1">
    <source>
        <dbReference type="SAM" id="Phobius"/>
    </source>
</evidence>
<dbReference type="InterPro" id="IPR053202">
    <property type="entry name" value="EGF_Rcpt_Signaling_Reg"/>
</dbReference>
<feature type="domain" description="Methyltransferase FkbM" evidence="2">
    <location>
        <begin position="172"/>
        <end position="328"/>
    </location>
</feature>
<organism evidence="3 4">
    <name type="scientific">Discostella pseudostelligera</name>
    <dbReference type="NCBI Taxonomy" id="259834"/>
    <lineage>
        <taxon>Eukaryota</taxon>
        <taxon>Sar</taxon>
        <taxon>Stramenopiles</taxon>
        <taxon>Ochrophyta</taxon>
        <taxon>Bacillariophyta</taxon>
        <taxon>Coscinodiscophyceae</taxon>
        <taxon>Thalassiosirophycidae</taxon>
        <taxon>Stephanodiscales</taxon>
        <taxon>Stephanodiscaceae</taxon>
        <taxon>Discostella</taxon>
    </lineage>
</organism>
<reference evidence="3 4" key="1">
    <citation type="submission" date="2024-10" db="EMBL/GenBank/DDBJ databases">
        <title>Updated reference genomes for cyclostephanoid diatoms.</title>
        <authorList>
            <person name="Roberts W.R."/>
            <person name="Alverson A.J."/>
        </authorList>
    </citation>
    <scope>NUCLEOTIDE SEQUENCE [LARGE SCALE GENOMIC DNA]</scope>
    <source>
        <strain evidence="3 4">AJA232-27</strain>
    </source>
</reference>
<keyword evidence="1" id="KW-0472">Membrane</keyword>
<keyword evidence="4" id="KW-1185">Reference proteome</keyword>
<keyword evidence="1" id="KW-1133">Transmembrane helix</keyword>
<evidence type="ECO:0000313" key="3">
    <source>
        <dbReference type="EMBL" id="KAL3771762.1"/>
    </source>
</evidence>
<dbReference type="PANTHER" id="PTHR34009:SF2">
    <property type="entry name" value="PROTEIN STAR"/>
    <property type="match status" value="1"/>
</dbReference>
<feature type="transmembrane region" description="Helical" evidence="1">
    <location>
        <begin position="20"/>
        <end position="38"/>
    </location>
</feature>
<dbReference type="AlphaFoldDB" id="A0ABD3N6W1"/>
<dbReference type="PANTHER" id="PTHR34009">
    <property type="entry name" value="PROTEIN STAR"/>
    <property type="match status" value="1"/>
</dbReference>
<keyword evidence="1" id="KW-0812">Transmembrane</keyword>
<dbReference type="InterPro" id="IPR029063">
    <property type="entry name" value="SAM-dependent_MTases_sf"/>
</dbReference>
<dbReference type="Proteomes" id="UP001530293">
    <property type="component" value="Unassembled WGS sequence"/>
</dbReference>
<proteinExistence type="predicted"/>
<name>A0ABD3N6W1_9STRA</name>
<dbReference type="EMBL" id="JALLBG020000021">
    <property type="protein sequence ID" value="KAL3771762.1"/>
    <property type="molecule type" value="Genomic_DNA"/>
</dbReference>
<gene>
    <name evidence="3" type="ORF">ACHAWU_010073</name>
</gene>
<dbReference type="Gene3D" id="3.40.50.150">
    <property type="entry name" value="Vaccinia Virus protein VP39"/>
    <property type="match status" value="1"/>
</dbReference>